<organism evidence="1 2">
    <name type="scientific">Xanthomonas graminis pv. poae</name>
    <dbReference type="NCBI Taxonomy" id="227946"/>
    <lineage>
        <taxon>Bacteria</taxon>
        <taxon>Pseudomonadati</taxon>
        <taxon>Pseudomonadota</taxon>
        <taxon>Gammaproteobacteria</taxon>
        <taxon>Lysobacterales</taxon>
        <taxon>Lysobacteraceae</taxon>
        <taxon>Xanthomonas</taxon>
        <taxon>Xanthomonas translucens group</taxon>
        <taxon>Xanthomonas graminis</taxon>
    </lineage>
</organism>
<name>A0A199P3B5_9XANT</name>
<accession>A0A199P3B5</accession>
<dbReference type="AlphaFoldDB" id="A0A199P3B5"/>
<comment type="caution">
    <text evidence="1">The sequence shown here is derived from an EMBL/GenBank/DDBJ whole genome shotgun (WGS) entry which is preliminary data.</text>
</comment>
<protein>
    <submittedName>
        <fullName evidence="1">Uncharacterized protein</fullName>
    </submittedName>
</protein>
<dbReference type="Proteomes" id="UP000093858">
    <property type="component" value="Unassembled WGS sequence"/>
</dbReference>
<evidence type="ECO:0000313" key="2">
    <source>
        <dbReference type="Proteomes" id="UP000093858"/>
    </source>
</evidence>
<dbReference type="EMBL" id="LWSU01000139">
    <property type="protein sequence ID" value="OAX55687.1"/>
    <property type="molecule type" value="Genomic_DNA"/>
</dbReference>
<sequence length="82" mass="9270">MRHSARALSGLRAQQPVACVAQLGDGSQPLPRCDTRCARLHAASRRHAPVPWLNRKQYVCMPIGRPIAPPRHEHALFRMQNR</sequence>
<proteinExistence type="predicted"/>
<gene>
    <name evidence="1" type="ORF">A6R73_16065</name>
</gene>
<reference evidence="1 2" key="1">
    <citation type="submission" date="2016-04" db="EMBL/GenBank/DDBJ databases">
        <title>Xanthomonas translucens phylogeny.</title>
        <authorList>
            <person name="Langlois P."/>
        </authorList>
    </citation>
    <scope>NUCLEOTIDE SEQUENCE [LARGE SCALE GENOMIC DNA]</scope>
    <source>
        <strain evidence="1 2">B99</strain>
    </source>
</reference>
<evidence type="ECO:0000313" key="1">
    <source>
        <dbReference type="EMBL" id="OAX55687.1"/>
    </source>
</evidence>